<dbReference type="UniPathway" id="UPA00084">
    <property type="reaction ID" value="UER00503"/>
</dbReference>
<feature type="domain" description="PLD phosphodiesterase" evidence="11">
    <location>
        <begin position="171"/>
        <end position="192"/>
    </location>
</feature>
<comment type="similarity">
    <text evidence="2 10">Belongs to the CDP-alcohol phosphatidyltransferase class-II family.</text>
</comment>
<keyword evidence="6 10" id="KW-0443">Lipid metabolism</keyword>
<evidence type="ECO:0000313" key="12">
    <source>
        <dbReference type="EMBL" id="KAF4614039.1"/>
    </source>
</evidence>
<keyword evidence="10" id="KW-0067">ATP-binding</keyword>
<evidence type="ECO:0000259" key="11">
    <source>
        <dbReference type="PROSITE" id="PS50035"/>
    </source>
</evidence>
<dbReference type="GO" id="GO:0005739">
    <property type="term" value="C:mitochondrion"/>
    <property type="evidence" value="ECO:0007669"/>
    <property type="project" value="UniProtKB-SubCell"/>
</dbReference>
<evidence type="ECO:0000256" key="2">
    <source>
        <dbReference type="ARBA" id="ARBA00010682"/>
    </source>
</evidence>
<evidence type="ECO:0000256" key="10">
    <source>
        <dbReference type="RuleBase" id="RU365024"/>
    </source>
</evidence>
<dbReference type="Gene3D" id="3.30.870.10">
    <property type="entry name" value="Endonuclease Chain A"/>
    <property type="match status" value="2"/>
</dbReference>
<sequence>MWQQLYRTRHLLQTSLIRRGTRRWLSTTQLDPSIREFTAELAKTQPVFQIPPSSIRVLREPAQFYDLLLDMINSAERRIFLSSLYIGADEAELVHALSRRLREKPDLKLDLLLDLNRSTRPGKDSTARLLLPLLREHPSRVSVFMFRSPNLRGILAKLVPPRFNEGWGTWHAKIYGADDDVMISGANLNKSYFTDRQDRYIHFSEQTTVAQYCYDFMQTVTNFSYKLLPEKPQSANTHTYSKEDYTLYWPIPDTHPHHFNAIAETAFSDFQKRHRKQSPQLTNASEPLDPPTVLVSPIIQGGQFNVREEESVFQLLFRHLSKTVGRPYMDLTSGYFSLYKPYQDLVLKALNLRCNIIVASPKANGFYGSKGISGRIPEGYTLYEKRFMNAVWKAGRLWNKSNDGDADRGVSLNEWEKAGWTYHAKGVWLSPNSSSPPILTLFGSTNLNSRSAHIDTELSFLMVIPSEGTPKSAGSDNGGSTGSEVLSLRQELAREIENIRSSATEWKGADRPVRWTTKLIASASG</sequence>
<comment type="subcellular location">
    <subcellularLocation>
        <location evidence="10">Mitochondrion</location>
    </subcellularLocation>
</comment>
<comment type="function">
    <text evidence="10">Functions in the biosynthesis of the anionic phospholipids phosphatidylglycerol and cardiolipin.</text>
</comment>
<dbReference type="PANTHER" id="PTHR12586">
    <property type="entry name" value="CDP-DIACYLGLYCEROL--SERINE O-PHOSPHATIDYLTRANSFERASE"/>
    <property type="match status" value="1"/>
</dbReference>
<evidence type="ECO:0000256" key="6">
    <source>
        <dbReference type="ARBA" id="ARBA00023098"/>
    </source>
</evidence>
<evidence type="ECO:0000313" key="13">
    <source>
        <dbReference type="Proteomes" id="UP000521872"/>
    </source>
</evidence>
<evidence type="ECO:0000256" key="4">
    <source>
        <dbReference type="ARBA" id="ARBA00022679"/>
    </source>
</evidence>
<comment type="pathway">
    <text evidence="1 10">Phospholipid metabolism; phosphatidylglycerol biosynthesis; phosphatidylglycerol from CDP-diacylglycerol: step 1/2.</text>
</comment>
<keyword evidence="10" id="KW-0496">Mitochondrion</keyword>
<dbReference type="Proteomes" id="UP000521872">
    <property type="component" value="Unassembled WGS sequence"/>
</dbReference>
<name>A0A8H4VN82_9AGAR</name>
<evidence type="ECO:0000256" key="5">
    <source>
        <dbReference type="ARBA" id="ARBA00022737"/>
    </source>
</evidence>
<dbReference type="GO" id="GO:0005524">
    <property type="term" value="F:ATP binding"/>
    <property type="evidence" value="ECO:0007669"/>
    <property type="project" value="UniProtKB-KW"/>
</dbReference>
<keyword evidence="13" id="KW-1185">Reference proteome</keyword>
<keyword evidence="3 10" id="KW-0444">Lipid biosynthesis</keyword>
<keyword evidence="10" id="KW-0547">Nucleotide-binding</keyword>
<keyword evidence="7 10" id="KW-0594">Phospholipid biosynthesis</keyword>
<dbReference type="CDD" id="cd09135">
    <property type="entry name" value="PLDc_PGS1_euk_1"/>
    <property type="match status" value="1"/>
</dbReference>
<organism evidence="12 13">
    <name type="scientific">Agrocybe pediades</name>
    <dbReference type="NCBI Taxonomy" id="84607"/>
    <lineage>
        <taxon>Eukaryota</taxon>
        <taxon>Fungi</taxon>
        <taxon>Dikarya</taxon>
        <taxon>Basidiomycota</taxon>
        <taxon>Agaricomycotina</taxon>
        <taxon>Agaricomycetes</taxon>
        <taxon>Agaricomycetidae</taxon>
        <taxon>Agaricales</taxon>
        <taxon>Agaricineae</taxon>
        <taxon>Strophariaceae</taxon>
        <taxon>Agrocybe</taxon>
    </lineage>
</organism>
<dbReference type="PROSITE" id="PS50035">
    <property type="entry name" value="PLD"/>
    <property type="match status" value="1"/>
</dbReference>
<reference evidence="12 13" key="1">
    <citation type="submission" date="2019-12" db="EMBL/GenBank/DDBJ databases">
        <authorList>
            <person name="Floudas D."/>
            <person name="Bentzer J."/>
            <person name="Ahren D."/>
            <person name="Johansson T."/>
            <person name="Persson P."/>
            <person name="Tunlid A."/>
        </authorList>
    </citation>
    <scope>NUCLEOTIDE SEQUENCE [LARGE SCALE GENOMIC DNA]</scope>
    <source>
        <strain evidence="12 13">CBS 102.39</strain>
    </source>
</reference>
<dbReference type="InterPro" id="IPR016270">
    <property type="entry name" value="PGS1"/>
</dbReference>
<dbReference type="InterPro" id="IPR001736">
    <property type="entry name" value="PLipase_D/transphosphatidylase"/>
</dbReference>
<dbReference type="AlphaFoldDB" id="A0A8H4VN82"/>
<keyword evidence="4 10" id="KW-0808">Transferase</keyword>
<dbReference type="GO" id="GO:0032049">
    <property type="term" value="P:cardiolipin biosynthetic process"/>
    <property type="evidence" value="ECO:0007669"/>
    <property type="project" value="InterPro"/>
</dbReference>
<evidence type="ECO:0000256" key="9">
    <source>
        <dbReference type="ARBA" id="ARBA00048586"/>
    </source>
</evidence>
<keyword evidence="8 10" id="KW-1208">Phospholipid metabolism</keyword>
<comment type="catalytic activity">
    <reaction evidence="9 10">
        <text>a CDP-1,2-diacyl-sn-glycerol + sn-glycerol 3-phosphate = a 1,2-diacyl-sn-glycero-3-phospho-(1'-sn-glycero-3'-phosphate) + CMP + H(+)</text>
        <dbReference type="Rhea" id="RHEA:12593"/>
        <dbReference type="ChEBI" id="CHEBI:15378"/>
        <dbReference type="ChEBI" id="CHEBI:57597"/>
        <dbReference type="ChEBI" id="CHEBI:58332"/>
        <dbReference type="ChEBI" id="CHEBI:60110"/>
        <dbReference type="ChEBI" id="CHEBI:60377"/>
        <dbReference type="EC" id="2.7.8.5"/>
    </reaction>
</comment>
<keyword evidence="5" id="KW-0677">Repeat</keyword>
<proteinExistence type="inferred from homology"/>
<dbReference type="PANTHER" id="PTHR12586:SF1">
    <property type="entry name" value="CDP-DIACYLGLYCEROL--GLYCEROL-3-PHOSPHATE 3-PHOSPHATIDYLTRANSFERASE, MITOCHONDRIAL"/>
    <property type="match status" value="1"/>
</dbReference>
<evidence type="ECO:0000256" key="7">
    <source>
        <dbReference type="ARBA" id="ARBA00023209"/>
    </source>
</evidence>
<dbReference type="EMBL" id="JAACJL010000045">
    <property type="protein sequence ID" value="KAF4614039.1"/>
    <property type="molecule type" value="Genomic_DNA"/>
</dbReference>
<dbReference type="SUPFAM" id="SSF56024">
    <property type="entry name" value="Phospholipase D/nuclease"/>
    <property type="match status" value="1"/>
</dbReference>
<evidence type="ECO:0000256" key="3">
    <source>
        <dbReference type="ARBA" id="ARBA00022516"/>
    </source>
</evidence>
<comment type="caution">
    <text evidence="12">The sequence shown here is derived from an EMBL/GenBank/DDBJ whole genome shotgun (WGS) entry which is preliminary data.</text>
</comment>
<evidence type="ECO:0000256" key="1">
    <source>
        <dbReference type="ARBA" id="ARBA00005042"/>
    </source>
</evidence>
<dbReference type="CDD" id="cd09137">
    <property type="entry name" value="PLDc_PGS1_euk_2"/>
    <property type="match status" value="1"/>
</dbReference>
<gene>
    <name evidence="12" type="ORF">D9613_007441</name>
</gene>
<dbReference type="EC" id="2.7.8.5" evidence="10"/>
<evidence type="ECO:0000256" key="8">
    <source>
        <dbReference type="ARBA" id="ARBA00023264"/>
    </source>
</evidence>
<accession>A0A8H4VN82</accession>
<protein>
    <recommendedName>
        <fullName evidence="10">CDP-diacylglycerol--glycerol-3-phosphate 3-phosphatidyltransferase</fullName>
        <ecNumber evidence="10">2.7.8.5</ecNumber>
    </recommendedName>
</protein>
<dbReference type="GO" id="GO:0008444">
    <property type="term" value="F:CDP-diacylglycerol-glycerol-3-phosphate 3-phosphatidyltransferase activity"/>
    <property type="evidence" value="ECO:0007669"/>
    <property type="project" value="UniProtKB-EC"/>
</dbReference>